<dbReference type="Proteomes" id="UP000308181">
    <property type="component" value="Unassembled WGS sequence"/>
</dbReference>
<sequence length="224" mass="26493">MNFLSHFHFDRNNANAYEVLGAVLPDLLKNANKTWTPHPEKHQELFKDNPIHTALLTGWKKHLEVDNLFHNSDFFKHHQHQIKLCLKDSLIGSPVKPFFLGHVSLELMLDSLLITKELINVKSFYSHLNQVDITEIISFLKLCQIPDINQFLHFFNIFKKEEYLFSYAHTEKITYALKRICMRIWENPFTQEQEIALTKSLLNYKDDLSEEFIFIFETIDAQLN</sequence>
<keyword evidence="2" id="KW-1185">Reference proteome</keyword>
<reference evidence="1 2" key="1">
    <citation type="submission" date="2019-04" db="EMBL/GenBank/DDBJ databases">
        <title>Pedobacter sp. AR-3-17 sp. nov., isolated from Arctic soil.</title>
        <authorList>
            <person name="Dahal R.H."/>
            <person name="Kim D.-U."/>
        </authorList>
    </citation>
    <scope>NUCLEOTIDE SEQUENCE [LARGE SCALE GENOMIC DNA]</scope>
    <source>
        <strain evidence="1 2">AR-3-17</strain>
    </source>
</reference>
<dbReference type="EMBL" id="SWBP01000004">
    <property type="protein sequence ID" value="TKB97024.1"/>
    <property type="molecule type" value="Genomic_DNA"/>
</dbReference>
<name>A0A4U1BXD4_9SPHI</name>
<protein>
    <recommendedName>
        <fullName evidence="3">DUF479 domain-containing protein</fullName>
    </recommendedName>
</protein>
<gene>
    <name evidence="1" type="ORF">FA046_13225</name>
</gene>
<accession>A0A4U1BXD4</accession>
<dbReference type="RefSeq" id="WP_136826989.1">
    <property type="nucleotide sequence ID" value="NZ_SWBP01000004.1"/>
</dbReference>
<evidence type="ECO:0000313" key="2">
    <source>
        <dbReference type="Proteomes" id="UP000308181"/>
    </source>
</evidence>
<comment type="caution">
    <text evidence="1">The sequence shown here is derived from an EMBL/GenBank/DDBJ whole genome shotgun (WGS) entry which is preliminary data.</text>
</comment>
<dbReference type="AlphaFoldDB" id="A0A4U1BXD4"/>
<evidence type="ECO:0000313" key="1">
    <source>
        <dbReference type="EMBL" id="TKB97024.1"/>
    </source>
</evidence>
<dbReference type="OrthoDB" id="790170at2"/>
<evidence type="ECO:0008006" key="3">
    <source>
        <dbReference type="Google" id="ProtNLM"/>
    </source>
</evidence>
<proteinExistence type="predicted"/>
<organism evidence="1 2">
    <name type="scientific">Pedobacter cryophilus</name>
    <dbReference type="NCBI Taxonomy" id="2571271"/>
    <lineage>
        <taxon>Bacteria</taxon>
        <taxon>Pseudomonadati</taxon>
        <taxon>Bacteroidota</taxon>
        <taxon>Sphingobacteriia</taxon>
        <taxon>Sphingobacteriales</taxon>
        <taxon>Sphingobacteriaceae</taxon>
        <taxon>Pedobacter</taxon>
    </lineage>
</organism>